<feature type="transmembrane region" description="Helical" evidence="4">
    <location>
        <begin position="53"/>
        <end position="76"/>
    </location>
</feature>
<dbReference type="GO" id="GO:0051301">
    <property type="term" value="P:cell division"/>
    <property type="evidence" value="ECO:0007669"/>
    <property type="project" value="UniProtKB-KW"/>
</dbReference>
<dbReference type="PANTHER" id="PTHR22683">
    <property type="entry name" value="SPORULATION PROTEIN RELATED"/>
    <property type="match status" value="1"/>
</dbReference>
<dbReference type="SUPFAM" id="SSF52540">
    <property type="entry name" value="P-loop containing nucleoside triphosphate hydrolases"/>
    <property type="match status" value="1"/>
</dbReference>
<dbReference type="Proteomes" id="UP000281771">
    <property type="component" value="Unassembled WGS sequence"/>
</dbReference>
<dbReference type="InterPro" id="IPR002543">
    <property type="entry name" value="FtsK_dom"/>
</dbReference>
<feature type="transmembrane region" description="Helical" evidence="4">
    <location>
        <begin position="21"/>
        <end position="41"/>
    </location>
</feature>
<dbReference type="RefSeq" id="WP_124776403.1">
    <property type="nucleotide sequence ID" value="NZ_RQZA01000003.1"/>
</dbReference>
<dbReference type="InterPro" id="IPR050206">
    <property type="entry name" value="FtsK/SpoIIIE/SftA"/>
</dbReference>
<evidence type="ECO:0000313" key="6">
    <source>
        <dbReference type="EMBL" id="RRD31492.1"/>
    </source>
</evidence>
<keyword evidence="4" id="KW-0472">Membrane</keyword>
<keyword evidence="7" id="KW-1185">Reference proteome</keyword>
<keyword evidence="4" id="KW-1133">Transmembrane helix</keyword>
<evidence type="ECO:0000259" key="5">
    <source>
        <dbReference type="PROSITE" id="PS50901"/>
    </source>
</evidence>
<name>A0A3P1VB96_9STRE</name>
<protein>
    <submittedName>
        <fullName evidence="6">Cell division protein FtsK</fullName>
    </submittedName>
</protein>
<evidence type="ECO:0000256" key="1">
    <source>
        <dbReference type="ARBA" id="ARBA00022741"/>
    </source>
</evidence>
<organism evidence="6 7">
    <name type="scientific">Streptococcus minor</name>
    <dbReference type="NCBI Taxonomy" id="229549"/>
    <lineage>
        <taxon>Bacteria</taxon>
        <taxon>Bacillati</taxon>
        <taxon>Bacillota</taxon>
        <taxon>Bacilli</taxon>
        <taxon>Lactobacillales</taxon>
        <taxon>Streptococcaceae</taxon>
        <taxon>Streptococcus</taxon>
    </lineage>
</organism>
<keyword evidence="1 3" id="KW-0547">Nucleotide-binding</keyword>
<keyword evidence="6" id="KW-0131">Cell cycle</keyword>
<dbReference type="PANTHER" id="PTHR22683:SF47">
    <property type="entry name" value="FTSK DOMAIN-CONTAINING PROTEIN YDCQ"/>
    <property type="match status" value="1"/>
</dbReference>
<dbReference type="GO" id="GO:0005524">
    <property type="term" value="F:ATP binding"/>
    <property type="evidence" value="ECO:0007669"/>
    <property type="project" value="UniProtKB-UniRule"/>
</dbReference>
<feature type="binding site" evidence="3">
    <location>
        <begin position="213"/>
        <end position="220"/>
    </location>
    <ligand>
        <name>ATP</name>
        <dbReference type="ChEBI" id="CHEBI:30616"/>
    </ligand>
</feature>
<comment type="caution">
    <text evidence="6">The sequence shown here is derived from an EMBL/GenBank/DDBJ whole genome shotgun (WGS) entry which is preliminary data.</text>
</comment>
<sequence>MSLRPRFRGIRVRPFMRFARQILFCILLLIGYIPIGFYGYTNKSKLIEIDIPSISILVILVVFWFIVSFWFSLILIEQTVLFAKWDRYARFARFLWENRIVYERKKSDGSISRKFPRIYLKQNKFDLEVTFELAGSKFQQKFKQIGGELETTFAMDFMETEDDDRFKTYRLAYSSLLNRIKILEVGFSYERGVQLMKNFYWDFLSDPHLLVAGGTGGGKTVFLNGLILCLAKHAVVEICDPKRADFVTLVDIPAFEGRVAFETEDIIQKFEQAEKDMYERYNYMRSEMAKAGEKDLRKFYEYGLEPYFLVCDEYNSLVNSLGYKDRERLERALIKLSLLGRQSGVNVILAMQKPTAEDIPTKVRDNMNMRICVGRLSDLGYNMMFGEVNRTKEFKFVKFVGGMRVFGRGYGAVNGEVAREFYSPLLTKGLSFHDEYAKLDRHEKLIVSDVTGQAIETVLNDSVKDDFETVMEEKTLKEWSVQTGNNLKSAKRLVDLLEEAEKWSFTRDSDAQVLLAMEDELLLQKLFEQRSTTTLKWREIVDLFDYGSL</sequence>
<dbReference type="InterPro" id="IPR027417">
    <property type="entry name" value="P-loop_NTPase"/>
</dbReference>
<dbReference type="AlphaFoldDB" id="A0A3P1VB96"/>
<evidence type="ECO:0000256" key="2">
    <source>
        <dbReference type="ARBA" id="ARBA00022840"/>
    </source>
</evidence>
<keyword evidence="2 3" id="KW-0067">ATP-binding</keyword>
<dbReference type="EMBL" id="RQZA01000003">
    <property type="protein sequence ID" value="RRD31492.1"/>
    <property type="molecule type" value="Genomic_DNA"/>
</dbReference>
<accession>A0A3P1VB96</accession>
<dbReference type="Gene3D" id="3.40.50.300">
    <property type="entry name" value="P-loop containing nucleotide triphosphate hydrolases"/>
    <property type="match status" value="1"/>
</dbReference>
<reference evidence="6 7" key="1">
    <citation type="submission" date="2018-11" db="EMBL/GenBank/DDBJ databases">
        <title>Genomes From Bacteria Associated with the Canine Oral Cavity: a Test Case for Automated Genome-Based Taxonomic Assignment.</title>
        <authorList>
            <person name="Coil D.A."/>
            <person name="Jospin G."/>
            <person name="Darling A.E."/>
            <person name="Wallis C."/>
            <person name="Davis I.J."/>
            <person name="Harris S."/>
            <person name="Eisen J.A."/>
            <person name="Holcombe L.J."/>
            <person name="O'Flynn C."/>
        </authorList>
    </citation>
    <scope>NUCLEOTIDE SEQUENCE [LARGE SCALE GENOMIC DNA]</scope>
    <source>
        <strain evidence="6 7">OH4621_COT-116</strain>
    </source>
</reference>
<gene>
    <name evidence="6" type="ORF">EII38_04510</name>
</gene>
<keyword evidence="6" id="KW-0132">Cell division</keyword>
<proteinExistence type="predicted"/>
<evidence type="ECO:0000313" key="7">
    <source>
        <dbReference type="Proteomes" id="UP000281771"/>
    </source>
</evidence>
<dbReference type="GO" id="GO:0003677">
    <property type="term" value="F:DNA binding"/>
    <property type="evidence" value="ECO:0007669"/>
    <property type="project" value="InterPro"/>
</dbReference>
<feature type="domain" description="FtsK" evidence="5">
    <location>
        <begin position="196"/>
        <end position="382"/>
    </location>
</feature>
<evidence type="ECO:0000256" key="4">
    <source>
        <dbReference type="SAM" id="Phobius"/>
    </source>
</evidence>
<evidence type="ECO:0000256" key="3">
    <source>
        <dbReference type="PROSITE-ProRule" id="PRU00289"/>
    </source>
</evidence>
<dbReference type="PROSITE" id="PS50901">
    <property type="entry name" value="FTSK"/>
    <property type="match status" value="1"/>
</dbReference>
<keyword evidence="4" id="KW-0812">Transmembrane</keyword>
<dbReference type="Pfam" id="PF01580">
    <property type="entry name" value="FtsK_SpoIIIE"/>
    <property type="match status" value="1"/>
</dbReference>